<dbReference type="GO" id="GO:0016887">
    <property type="term" value="F:ATP hydrolysis activity"/>
    <property type="evidence" value="ECO:0007669"/>
    <property type="project" value="InterPro"/>
</dbReference>
<keyword evidence="6" id="KW-1185">Reference proteome</keyword>
<dbReference type="PANTHER" id="PTHR42711">
    <property type="entry name" value="ABC TRANSPORTER ATP-BINDING PROTEIN"/>
    <property type="match status" value="1"/>
</dbReference>
<dbReference type="PROSITE" id="PS50893">
    <property type="entry name" value="ABC_TRANSPORTER_2"/>
    <property type="match status" value="1"/>
</dbReference>
<dbReference type="InterPro" id="IPR027417">
    <property type="entry name" value="P-loop_NTPase"/>
</dbReference>
<dbReference type="KEGG" id="dmu:Desmu_0636"/>
<dbReference type="InterPro" id="IPR025302">
    <property type="entry name" value="DrrA1/2-like_C"/>
</dbReference>
<dbReference type="InterPro" id="IPR050763">
    <property type="entry name" value="ABC_transporter_ATP-binding"/>
</dbReference>
<protein>
    <submittedName>
        <fullName evidence="5">ABC transporter related protein</fullName>
    </submittedName>
</protein>
<feature type="domain" description="ABC transporter" evidence="4">
    <location>
        <begin position="6"/>
        <end position="252"/>
    </location>
</feature>
<dbReference type="STRING" id="765177.Desmu_0636"/>
<dbReference type="Pfam" id="PF00005">
    <property type="entry name" value="ABC_tran"/>
    <property type="match status" value="1"/>
</dbReference>
<dbReference type="SUPFAM" id="SSF52540">
    <property type="entry name" value="P-loop containing nucleoside triphosphate hydrolases"/>
    <property type="match status" value="1"/>
</dbReference>
<dbReference type="RefSeq" id="WP_013562166.1">
    <property type="nucleotide sequence ID" value="NC_014961.1"/>
</dbReference>
<evidence type="ECO:0000256" key="1">
    <source>
        <dbReference type="ARBA" id="ARBA00022448"/>
    </source>
</evidence>
<evidence type="ECO:0000313" key="5">
    <source>
        <dbReference type="EMBL" id="ADV64944.1"/>
    </source>
</evidence>
<dbReference type="EMBL" id="CP002363">
    <property type="protein sequence ID" value="ADV64944.1"/>
    <property type="molecule type" value="Genomic_DNA"/>
</dbReference>
<accession>E8R8W8</accession>
<dbReference type="InterPro" id="IPR017871">
    <property type="entry name" value="ABC_transporter-like_CS"/>
</dbReference>
<dbReference type="InterPro" id="IPR003439">
    <property type="entry name" value="ABC_transporter-like_ATP-bd"/>
</dbReference>
<dbReference type="Proteomes" id="UP000001068">
    <property type="component" value="Chromosome"/>
</dbReference>
<dbReference type="GeneID" id="10153330"/>
<name>E8R8W8_DESM0</name>
<dbReference type="Gene3D" id="3.40.50.300">
    <property type="entry name" value="P-loop containing nucleotide triphosphate hydrolases"/>
    <property type="match status" value="1"/>
</dbReference>
<keyword evidence="1" id="KW-0813">Transport</keyword>
<dbReference type="PANTHER" id="PTHR42711:SF18">
    <property type="entry name" value="ABC TRANSPORTER, ATP-BINDING PROTEIN"/>
    <property type="match status" value="1"/>
</dbReference>
<evidence type="ECO:0000256" key="3">
    <source>
        <dbReference type="ARBA" id="ARBA00022840"/>
    </source>
</evidence>
<dbReference type="AlphaFoldDB" id="E8R8W8"/>
<dbReference type="InterPro" id="IPR003593">
    <property type="entry name" value="AAA+_ATPase"/>
</dbReference>
<sequence length="332" mass="36612">MGNYTVIAEDLRKTYKTRERRGLLKSTVQVIEALKGVSFKIARGEVVGLLGPNGAGKTTTVKILATLLIPDSGDAWINGYHVVKNVDDVRRSIGVLFSVEKGFYAKLTGRENLRYFAALYGLHGSEADARVDELLRLLELEKLGASDRLFEEYSLGMKARLGLARALLRDPPVLILDEPTLGLDPPSARKIRGLVREMARNGKTILYTTHNMFEAEIVCDRILLIDKGRIIAEGTPGELKDKIGGKRTIIVKVRGDPSLVSAVLRELGFMDAVAESSEDDGLTLKLLTSSPEDDATMLLRELVRRGIGVSSLRIEEPTLEDVFMYFTGRAEP</sequence>
<evidence type="ECO:0000259" key="4">
    <source>
        <dbReference type="PROSITE" id="PS50893"/>
    </source>
</evidence>
<evidence type="ECO:0000256" key="2">
    <source>
        <dbReference type="ARBA" id="ARBA00022741"/>
    </source>
</evidence>
<keyword evidence="3" id="KW-0067">ATP-binding</keyword>
<dbReference type="Pfam" id="PF13732">
    <property type="entry name" value="DrrA1-3_C"/>
    <property type="match status" value="1"/>
</dbReference>
<organism evidence="5 6">
    <name type="scientific">Desulfurococcus mucosus (strain ATCC 35584 / DSM 2162 / JCM 9187 / O7/1)</name>
    <dbReference type="NCBI Taxonomy" id="765177"/>
    <lineage>
        <taxon>Archaea</taxon>
        <taxon>Thermoproteota</taxon>
        <taxon>Thermoprotei</taxon>
        <taxon>Desulfurococcales</taxon>
        <taxon>Desulfurococcaceae</taxon>
        <taxon>Desulfurococcus</taxon>
    </lineage>
</organism>
<reference evidence="6" key="1">
    <citation type="submission" date="2010-11" db="EMBL/GenBank/DDBJ databases">
        <title>The complete genome of Desulfurococcus mucosus DSM 2162.</title>
        <authorList>
            <consortium name="US DOE Joint Genome Institute (JGI-PGF)"/>
            <person name="Lucas S."/>
            <person name="Copeland A."/>
            <person name="Lapidus A."/>
            <person name="Bruce D."/>
            <person name="Goodwin L."/>
            <person name="Pitluck S."/>
            <person name="Kyrpides N."/>
            <person name="Mavromatis K."/>
            <person name="Pagani I."/>
            <person name="Ivanova N."/>
            <person name="Ovchinnikova G."/>
            <person name="Chertkov O."/>
            <person name="Held B."/>
            <person name="Brettin T."/>
            <person name="Detter J.C."/>
            <person name="Tapia R."/>
            <person name="Han C."/>
            <person name="Land M."/>
            <person name="Hauser L."/>
            <person name="Markowitz V."/>
            <person name="Cheng J.-F."/>
            <person name="Hugenholtz P."/>
            <person name="Woyke T."/>
            <person name="Wu D."/>
            <person name="Wirth R."/>
            <person name="Bilek Y."/>
            <person name="Hader T."/>
            <person name="Klenk H.-P."/>
            <person name="Eisen J.A."/>
        </authorList>
    </citation>
    <scope>NUCLEOTIDE SEQUENCE [LARGE SCALE GENOMIC DNA]</scope>
    <source>
        <strain evidence="6">ATCC 35584 / DSM 2162 / JCM 9187 / O7/1</strain>
    </source>
</reference>
<evidence type="ECO:0000313" key="6">
    <source>
        <dbReference type="Proteomes" id="UP000001068"/>
    </source>
</evidence>
<dbReference type="PROSITE" id="PS00211">
    <property type="entry name" value="ABC_TRANSPORTER_1"/>
    <property type="match status" value="1"/>
</dbReference>
<reference evidence="5 6" key="2">
    <citation type="journal article" date="2011" name="Stand. Genomic Sci.">
        <title>Complete genome sequence of Desulfurococcus mucosus type strain (O7/1).</title>
        <authorList>
            <person name="Wirth R."/>
            <person name="Chertkov O."/>
            <person name="Held B."/>
            <person name="Lapidus A."/>
            <person name="Nolan M."/>
            <person name="Lucas S."/>
            <person name="Hammon N."/>
            <person name="Deshpande S."/>
            <person name="Cheng J.F."/>
            <person name="Tapia R."/>
            <person name="Han C."/>
            <person name="Goodwin L."/>
            <person name="Pitluck S."/>
            <person name="Liolios K."/>
            <person name="Ioanna P."/>
            <person name="Ivanova N."/>
            <person name="Mavromatis K."/>
            <person name="Mikhailova N."/>
            <person name="Pati A."/>
            <person name="Chen A."/>
            <person name="Palaniappan K."/>
            <person name="Land M."/>
            <person name="Hauser L."/>
            <person name="Chang Y.J."/>
            <person name="Jeffries C.D."/>
            <person name="Bilek Y."/>
            <person name="Hader T."/>
            <person name="Rohde M."/>
            <person name="Spring S."/>
            <person name="Sikorski J."/>
            <person name="Goker M."/>
            <person name="Woyke T."/>
            <person name="Bristow J."/>
            <person name="Eisen J.A."/>
            <person name="Markowitz V."/>
            <person name="Hugenholtz P."/>
            <person name="Kyrpides N.C."/>
            <person name="Klenk H.P."/>
        </authorList>
    </citation>
    <scope>NUCLEOTIDE SEQUENCE [LARGE SCALE GENOMIC DNA]</scope>
    <source>
        <strain evidence="6">ATCC 35584 / DSM 2162 / JCM 9187 / O7/1</strain>
    </source>
</reference>
<keyword evidence="2" id="KW-0547">Nucleotide-binding</keyword>
<dbReference type="OrthoDB" id="87732at2157"/>
<gene>
    <name evidence="5" type="ordered locus">Desmu_0636</name>
</gene>
<dbReference type="HOGENOM" id="CLU_000604_1_2_2"/>
<dbReference type="eggNOG" id="arCOG00194">
    <property type="taxonomic scope" value="Archaea"/>
</dbReference>
<dbReference type="GO" id="GO:0005524">
    <property type="term" value="F:ATP binding"/>
    <property type="evidence" value="ECO:0007669"/>
    <property type="project" value="UniProtKB-KW"/>
</dbReference>
<dbReference type="SMART" id="SM00382">
    <property type="entry name" value="AAA"/>
    <property type="match status" value="1"/>
</dbReference>
<proteinExistence type="predicted"/>